<dbReference type="Proteomes" id="UP001556367">
    <property type="component" value="Unassembled WGS sequence"/>
</dbReference>
<comment type="caution">
    <text evidence="1">The sequence shown here is derived from an EMBL/GenBank/DDBJ whole genome shotgun (WGS) entry which is preliminary data.</text>
</comment>
<reference evidence="2" key="1">
    <citation type="submission" date="2024-06" db="EMBL/GenBank/DDBJ databases">
        <title>Multi-omics analyses provide insights into the biosynthesis of the anticancer antibiotic pleurotin in Hohenbuehelia grisea.</title>
        <authorList>
            <person name="Weaver J.A."/>
            <person name="Alberti F."/>
        </authorList>
    </citation>
    <scope>NUCLEOTIDE SEQUENCE [LARGE SCALE GENOMIC DNA]</scope>
    <source>
        <strain evidence="2">T-177</strain>
    </source>
</reference>
<evidence type="ECO:0000313" key="1">
    <source>
        <dbReference type="EMBL" id="KAL0947972.1"/>
    </source>
</evidence>
<evidence type="ECO:0000313" key="2">
    <source>
        <dbReference type="Proteomes" id="UP001556367"/>
    </source>
</evidence>
<gene>
    <name evidence="1" type="ORF">HGRIS_010597</name>
</gene>
<keyword evidence="2" id="KW-1185">Reference proteome</keyword>
<accession>A0ABR3IXJ9</accession>
<sequence length="75" mass="8605">MGYVWPNGQCGGTHLYQLHLASVSYKKKYPQGNVYTKQRAVHDRRYTTNKNQADAFKAQGYRYDGPTAFVFPCNP</sequence>
<organism evidence="1 2">
    <name type="scientific">Hohenbuehelia grisea</name>
    <dbReference type="NCBI Taxonomy" id="104357"/>
    <lineage>
        <taxon>Eukaryota</taxon>
        <taxon>Fungi</taxon>
        <taxon>Dikarya</taxon>
        <taxon>Basidiomycota</taxon>
        <taxon>Agaricomycotina</taxon>
        <taxon>Agaricomycetes</taxon>
        <taxon>Agaricomycetidae</taxon>
        <taxon>Agaricales</taxon>
        <taxon>Pleurotineae</taxon>
        <taxon>Pleurotaceae</taxon>
        <taxon>Hohenbuehelia</taxon>
    </lineage>
</organism>
<protein>
    <submittedName>
        <fullName evidence="1">Uncharacterized protein</fullName>
    </submittedName>
</protein>
<name>A0ABR3IXJ9_9AGAR</name>
<dbReference type="EMBL" id="JASNQZ010000014">
    <property type="protein sequence ID" value="KAL0947972.1"/>
    <property type="molecule type" value="Genomic_DNA"/>
</dbReference>
<proteinExistence type="predicted"/>